<dbReference type="Gene3D" id="3.60.160.10">
    <property type="entry name" value="Mitochondrial biogenesis AIM24"/>
    <property type="match status" value="1"/>
</dbReference>
<keyword evidence="2" id="KW-1185">Reference proteome</keyword>
<organism evidence="1 2">
    <name type="scientific">Caldivirga maquilingensis (strain ATCC 700844 / DSM 13496 / JCM 10307 / IC-167)</name>
    <dbReference type="NCBI Taxonomy" id="397948"/>
    <lineage>
        <taxon>Archaea</taxon>
        <taxon>Thermoproteota</taxon>
        <taxon>Thermoprotei</taxon>
        <taxon>Thermoproteales</taxon>
        <taxon>Thermoproteaceae</taxon>
        <taxon>Caldivirga</taxon>
    </lineage>
</organism>
<dbReference type="KEGG" id="cma:Cmaq_0472"/>
<dbReference type="PANTHER" id="PTHR43657">
    <property type="entry name" value="TRYPTOPHAN RNA-BINDING ATTENUATOR PROTEIN-LIKE PROTEIN"/>
    <property type="match status" value="1"/>
</dbReference>
<dbReference type="PANTHER" id="PTHR43657:SF1">
    <property type="entry name" value="ALTERED INHERITANCE OF MITOCHONDRIA PROTEIN 24, MITOCHONDRIAL"/>
    <property type="match status" value="1"/>
</dbReference>
<dbReference type="InterPro" id="IPR002838">
    <property type="entry name" value="AIM24"/>
</dbReference>
<sequence>MEYSILGNDLQLVRVVMGEGESIYGEGSHLLYKTPAVGLTTKASGGILAGLKRTLTGASFFVLELTGPGEAAFAGSTPGKITQVTLNEGESIMAEHGSFLFAENSVKYDASLTRLSVGLFGGEGLFLAKFTGLGNVFLHGTGHVHMIQLNESEELNIEAGHLLAFDAGMQYTVGRVGGLRTMLLGGEGLFFVNIKGPGRVWVRSISLAALASALSRDMPCPASCRNKEGEANVRFGFT</sequence>
<dbReference type="NCBIfam" id="TIGR00266">
    <property type="entry name" value="TIGR00266 family protein"/>
    <property type="match status" value="1"/>
</dbReference>
<dbReference type="EMBL" id="CP000852">
    <property type="protein sequence ID" value="ABW01317.1"/>
    <property type="molecule type" value="Genomic_DNA"/>
</dbReference>
<dbReference type="SUPFAM" id="SSF51219">
    <property type="entry name" value="TRAP-like"/>
    <property type="match status" value="1"/>
</dbReference>
<evidence type="ECO:0000313" key="1">
    <source>
        <dbReference type="EMBL" id="ABW01317.1"/>
    </source>
</evidence>
<dbReference type="eggNOG" id="arCOG01907">
    <property type="taxonomic scope" value="Archaea"/>
</dbReference>
<protein>
    <recommendedName>
        <fullName evidence="3">TIGR00266 family protein</fullName>
    </recommendedName>
</protein>
<dbReference type="InterPro" id="IPR036983">
    <property type="entry name" value="AIM24_sf"/>
</dbReference>
<dbReference type="RefSeq" id="WP_012185537.1">
    <property type="nucleotide sequence ID" value="NC_009954.1"/>
</dbReference>
<evidence type="ECO:0000313" key="2">
    <source>
        <dbReference type="Proteomes" id="UP000001137"/>
    </source>
</evidence>
<dbReference type="AlphaFoldDB" id="A8MBX4"/>
<evidence type="ECO:0008006" key="3">
    <source>
        <dbReference type="Google" id="ProtNLM"/>
    </source>
</evidence>
<reference evidence="1 2" key="1">
    <citation type="submission" date="2007-10" db="EMBL/GenBank/DDBJ databases">
        <title>Complete sequence of Caldivirga maquilingensis IC-167.</title>
        <authorList>
            <consortium name="US DOE Joint Genome Institute"/>
            <person name="Copeland A."/>
            <person name="Lucas S."/>
            <person name="Lapidus A."/>
            <person name="Barry K."/>
            <person name="Glavina del Rio T."/>
            <person name="Dalin E."/>
            <person name="Tice H."/>
            <person name="Pitluck S."/>
            <person name="Saunders E."/>
            <person name="Brettin T."/>
            <person name="Bruce D."/>
            <person name="Detter J.C."/>
            <person name="Han C."/>
            <person name="Schmutz J."/>
            <person name="Larimer F."/>
            <person name="Land M."/>
            <person name="Hauser L."/>
            <person name="Kyrpides N."/>
            <person name="Ivanova N."/>
            <person name="Biddle J.F."/>
            <person name="Zhang Z."/>
            <person name="Fitz-Gibbon S.T."/>
            <person name="Lowe T.M."/>
            <person name="Saltikov C."/>
            <person name="House C.H."/>
            <person name="Richardson P."/>
        </authorList>
    </citation>
    <scope>NUCLEOTIDE SEQUENCE [LARGE SCALE GENOMIC DNA]</scope>
    <source>
        <strain evidence="2">ATCC 700844 / DSM 13496 / JCM 10307 / IC-167</strain>
    </source>
</reference>
<accession>A8MBX4</accession>
<name>A8MBX4_CALMQ</name>
<dbReference type="InterPro" id="IPR016031">
    <property type="entry name" value="Trp_RNA-bd_attenuator-like_dom"/>
</dbReference>
<dbReference type="Pfam" id="PF01987">
    <property type="entry name" value="AIM24"/>
    <property type="match status" value="1"/>
</dbReference>
<dbReference type="GeneID" id="5710288"/>
<dbReference type="OrthoDB" id="7592at2157"/>
<dbReference type="HOGENOM" id="CLU_040551_0_1_2"/>
<proteinExistence type="predicted"/>
<gene>
    <name evidence="1" type="ordered locus">Cmaq_0472</name>
</gene>
<dbReference type="Proteomes" id="UP000001137">
    <property type="component" value="Chromosome"/>
</dbReference>